<dbReference type="InterPro" id="IPR036770">
    <property type="entry name" value="Ankyrin_rpt-contain_sf"/>
</dbReference>
<organism evidence="4 5">
    <name type="scientific">Oidiodendron maius (strain Zn)</name>
    <dbReference type="NCBI Taxonomy" id="913774"/>
    <lineage>
        <taxon>Eukaryota</taxon>
        <taxon>Fungi</taxon>
        <taxon>Dikarya</taxon>
        <taxon>Ascomycota</taxon>
        <taxon>Pezizomycotina</taxon>
        <taxon>Leotiomycetes</taxon>
        <taxon>Leotiomycetes incertae sedis</taxon>
        <taxon>Myxotrichaceae</taxon>
        <taxon>Oidiodendron</taxon>
    </lineage>
</organism>
<feature type="non-terminal residue" evidence="4">
    <location>
        <position position="1"/>
    </location>
</feature>
<feature type="domain" description="GPI inositol-deacylase winged helix" evidence="2">
    <location>
        <begin position="299"/>
        <end position="384"/>
    </location>
</feature>
<dbReference type="InterPro" id="IPR056884">
    <property type="entry name" value="NPHP3-like_N"/>
</dbReference>
<dbReference type="STRING" id="913774.A0A0C3CK14"/>
<sequence length="741" mass="84374">TTDYERHKARNRNRVDGTCQWFLNHEQYALWRNAHESRLLWVSANPGCGKSVLAKHLVDNELQASTARSTCYFFFKEDNEDQKTATNAVCALLHQLFSQKPYLLKHAERALKQDGIHLHTNFSKLWSILIDAATDPLAGEVTCILDALDECIISDQSILLEKLSSFYEEQIVIESNANIKFLITSRRYQMIERKFNTLREEIAVIHLPGEDETELIRTEIDLVIKAELDQIQKEMRLSPTTIASLQDELHKFKHRTYLWLKLVFGLIRQDLESVTKKGRDEIFNAIPDSVNAAYTAILEKITNKMQAKKLLSIICVATQPLTVQEISLAIDLEADIKAYKDLDMYSEEYSKARIRNLCGLFVSIIDGRVYFLHQTAKEFLMADSDHTPNPRSSRGWISSISAQDANSVLARICVWYLRLAEFYPKCNPIVENSLRRRNREKFEWQNYWFSTYEFYEYAAQNWAIHFRLAKQADDLIDLVFDTCSLRYRSTFVWRGCSEHGDSMYNTLSIASRFGHDSIVKMLLQTSGCDVNACNVNGTTALWEAADNGDGSVVKLLLAASDIDPNAREKGVNTPLFRAVSRGYEEIVRQLVMAPGIDVNGGDDTETVLWHAIEMKQLTIAKLLLEAPGINVNARSEDGRTALMCAAYCGYTEIIDLLLAVPEIEINAKDNAGVTALEWATYAKKETVVQLLLAVPGLIADISRNYESHLEWDSYGQSLIEGTDFTHIKMDNIMITVIHLWD</sequence>
<dbReference type="SMART" id="SM00248">
    <property type="entry name" value="ANK"/>
    <property type="match status" value="6"/>
</dbReference>
<keyword evidence="5" id="KW-1185">Reference proteome</keyword>
<protein>
    <submittedName>
        <fullName evidence="4">Uncharacterized protein</fullName>
    </submittedName>
</protein>
<evidence type="ECO:0000256" key="1">
    <source>
        <dbReference type="ARBA" id="ARBA00022737"/>
    </source>
</evidence>
<evidence type="ECO:0000313" key="4">
    <source>
        <dbReference type="EMBL" id="KIM99288.1"/>
    </source>
</evidence>
<dbReference type="Pfam" id="PF12796">
    <property type="entry name" value="Ank_2"/>
    <property type="match status" value="2"/>
</dbReference>
<dbReference type="OrthoDB" id="194358at2759"/>
<dbReference type="HOGENOM" id="CLU_000288_34_7_1"/>
<dbReference type="Pfam" id="PF22939">
    <property type="entry name" value="WHD_GPIID"/>
    <property type="match status" value="1"/>
</dbReference>
<gene>
    <name evidence="4" type="ORF">OIDMADRAFT_126768</name>
</gene>
<keyword evidence="1" id="KW-0677">Repeat</keyword>
<dbReference type="InterPro" id="IPR054471">
    <property type="entry name" value="GPIID_WHD"/>
</dbReference>
<evidence type="ECO:0000259" key="2">
    <source>
        <dbReference type="Pfam" id="PF22939"/>
    </source>
</evidence>
<dbReference type="Pfam" id="PF24883">
    <property type="entry name" value="NPHP3_N"/>
    <property type="match status" value="1"/>
</dbReference>
<dbReference type="InterPro" id="IPR027417">
    <property type="entry name" value="P-loop_NTPase"/>
</dbReference>
<dbReference type="InParanoid" id="A0A0C3CK14"/>
<evidence type="ECO:0000313" key="5">
    <source>
        <dbReference type="Proteomes" id="UP000054321"/>
    </source>
</evidence>
<dbReference type="PANTHER" id="PTHR10039">
    <property type="entry name" value="AMELOGENIN"/>
    <property type="match status" value="1"/>
</dbReference>
<dbReference type="AlphaFoldDB" id="A0A0C3CK14"/>
<dbReference type="SUPFAM" id="SSF48403">
    <property type="entry name" value="Ankyrin repeat"/>
    <property type="match status" value="1"/>
</dbReference>
<feature type="domain" description="Nephrocystin 3-like N-terminal" evidence="3">
    <location>
        <begin position="17"/>
        <end position="186"/>
    </location>
</feature>
<dbReference type="Gene3D" id="1.25.40.20">
    <property type="entry name" value="Ankyrin repeat-containing domain"/>
    <property type="match status" value="2"/>
</dbReference>
<dbReference type="SUPFAM" id="SSF52540">
    <property type="entry name" value="P-loop containing nucleoside triphosphate hydrolases"/>
    <property type="match status" value="1"/>
</dbReference>
<proteinExistence type="predicted"/>
<accession>A0A0C3CK14</accession>
<dbReference type="InterPro" id="IPR002110">
    <property type="entry name" value="Ankyrin_rpt"/>
</dbReference>
<evidence type="ECO:0000259" key="3">
    <source>
        <dbReference type="Pfam" id="PF24883"/>
    </source>
</evidence>
<reference evidence="5" key="2">
    <citation type="submission" date="2015-01" db="EMBL/GenBank/DDBJ databases">
        <title>Evolutionary Origins and Diversification of the Mycorrhizal Mutualists.</title>
        <authorList>
            <consortium name="DOE Joint Genome Institute"/>
            <consortium name="Mycorrhizal Genomics Consortium"/>
            <person name="Kohler A."/>
            <person name="Kuo A."/>
            <person name="Nagy L.G."/>
            <person name="Floudas D."/>
            <person name="Copeland A."/>
            <person name="Barry K.W."/>
            <person name="Cichocki N."/>
            <person name="Veneault-Fourrey C."/>
            <person name="LaButti K."/>
            <person name="Lindquist E.A."/>
            <person name="Lipzen A."/>
            <person name="Lundell T."/>
            <person name="Morin E."/>
            <person name="Murat C."/>
            <person name="Riley R."/>
            <person name="Ohm R."/>
            <person name="Sun H."/>
            <person name="Tunlid A."/>
            <person name="Henrissat B."/>
            <person name="Grigoriev I.V."/>
            <person name="Hibbett D.S."/>
            <person name="Martin F."/>
        </authorList>
    </citation>
    <scope>NUCLEOTIDE SEQUENCE [LARGE SCALE GENOMIC DNA]</scope>
    <source>
        <strain evidence="5">Zn</strain>
    </source>
</reference>
<dbReference type="Gene3D" id="3.40.50.300">
    <property type="entry name" value="P-loop containing nucleotide triphosphate hydrolases"/>
    <property type="match status" value="1"/>
</dbReference>
<dbReference type="EMBL" id="KN832879">
    <property type="protein sequence ID" value="KIM99288.1"/>
    <property type="molecule type" value="Genomic_DNA"/>
</dbReference>
<name>A0A0C3CK14_OIDMZ</name>
<dbReference type="Proteomes" id="UP000054321">
    <property type="component" value="Unassembled WGS sequence"/>
</dbReference>
<reference evidence="4 5" key="1">
    <citation type="submission" date="2014-04" db="EMBL/GenBank/DDBJ databases">
        <authorList>
            <consortium name="DOE Joint Genome Institute"/>
            <person name="Kuo A."/>
            <person name="Martino E."/>
            <person name="Perotto S."/>
            <person name="Kohler A."/>
            <person name="Nagy L.G."/>
            <person name="Floudas D."/>
            <person name="Copeland A."/>
            <person name="Barry K.W."/>
            <person name="Cichocki N."/>
            <person name="Veneault-Fourrey C."/>
            <person name="LaButti K."/>
            <person name="Lindquist E.A."/>
            <person name="Lipzen A."/>
            <person name="Lundell T."/>
            <person name="Morin E."/>
            <person name="Murat C."/>
            <person name="Sun H."/>
            <person name="Tunlid A."/>
            <person name="Henrissat B."/>
            <person name="Grigoriev I.V."/>
            <person name="Hibbett D.S."/>
            <person name="Martin F."/>
            <person name="Nordberg H.P."/>
            <person name="Cantor M.N."/>
            <person name="Hua S.X."/>
        </authorList>
    </citation>
    <scope>NUCLEOTIDE SEQUENCE [LARGE SCALE GENOMIC DNA]</scope>
    <source>
        <strain evidence="4 5">Zn</strain>
    </source>
</reference>